<feature type="domain" description="MEDS" evidence="1">
    <location>
        <begin position="15"/>
        <end position="163"/>
    </location>
</feature>
<protein>
    <submittedName>
        <fullName evidence="2">DcmR-like sensory protein</fullName>
    </submittedName>
</protein>
<evidence type="ECO:0000313" key="3">
    <source>
        <dbReference type="Proteomes" id="UP000252118"/>
    </source>
</evidence>
<dbReference type="RefSeq" id="WP_181778083.1">
    <property type="nucleotide sequence ID" value="NZ_QNRJ01000004.1"/>
</dbReference>
<dbReference type="Pfam" id="PF14417">
    <property type="entry name" value="MEDS"/>
    <property type="match status" value="1"/>
</dbReference>
<comment type="caution">
    <text evidence="2">The sequence shown here is derived from an EMBL/GenBank/DDBJ whole genome shotgun (WGS) entry which is preliminary data.</text>
</comment>
<dbReference type="EMBL" id="QNRJ01000004">
    <property type="protein sequence ID" value="RBP05380.1"/>
    <property type="molecule type" value="Genomic_DNA"/>
</dbReference>
<name>A0A366EUK4_9BACI</name>
<evidence type="ECO:0000259" key="1">
    <source>
        <dbReference type="Pfam" id="PF14417"/>
    </source>
</evidence>
<proteinExistence type="predicted"/>
<accession>A0A366EUK4</accession>
<dbReference type="AlphaFoldDB" id="A0A366EUK4"/>
<evidence type="ECO:0000313" key="2">
    <source>
        <dbReference type="EMBL" id="RBP05380.1"/>
    </source>
</evidence>
<gene>
    <name evidence="2" type="ORF">DET59_10497</name>
</gene>
<reference evidence="2 3" key="1">
    <citation type="submission" date="2018-06" db="EMBL/GenBank/DDBJ databases">
        <title>Freshwater and sediment microbial communities from various areas in North America, analyzing microbe dynamics in response to fracking.</title>
        <authorList>
            <person name="Lamendella R."/>
        </authorList>
    </citation>
    <scope>NUCLEOTIDE SEQUENCE [LARGE SCALE GENOMIC DNA]</scope>
    <source>
        <strain evidence="2 3">97B</strain>
    </source>
</reference>
<sequence length="187" mass="21742">MKEKIGNLLSENQCTHILYSYHDRNRYLENAVAYVLEGIEKGDSVVLIENERNLNVLFKQLNNHLTSDQLKKIHVISNYDFYQSSGSYHPPAIYEQLTKSITPFLENDIPFRSWTNVEWGTLEDPASIIEWFEEETDRAIHEYDLTIVCAYESVKMPDHLEDALKKSHGHIMTDEDIVISKVYSSTN</sequence>
<organism evidence="2 3">
    <name type="scientific">Rossellomorea aquimaris</name>
    <dbReference type="NCBI Taxonomy" id="189382"/>
    <lineage>
        <taxon>Bacteria</taxon>
        <taxon>Bacillati</taxon>
        <taxon>Bacillota</taxon>
        <taxon>Bacilli</taxon>
        <taxon>Bacillales</taxon>
        <taxon>Bacillaceae</taxon>
        <taxon>Rossellomorea</taxon>
    </lineage>
</organism>
<dbReference type="InterPro" id="IPR025847">
    <property type="entry name" value="MEDS_domain"/>
</dbReference>
<dbReference type="Proteomes" id="UP000252118">
    <property type="component" value="Unassembled WGS sequence"/>
</dbReference>